<evidence type="ECO:0000256" key="1">
    <source>
        <dbReference type="ARBA" id="ARBA00017872"/>
    </source>
</evidence>
<dbReference type="InterPro" id="IPR000795">
    <property type="entry name" value="T_Tr_GTP-bd_dom"/>
</dbReference>
<sequence>MKNYPTSKIRNVALMGHTGSGKTTLAETMIFESGSSHKRGSIENKSTLSDYHEIEKEKEKSVYGSILHLDWRGTKINLLDTPGTPDYWGQVSDSLHVADSAMIVLSSEYGVEVGTEAFWKAAEKRNLPTMLIANKLDSELSDFQKTVDMAKERFGRGVAVVQFPYSEGDDFHAIVDVLKMTMYEFPEAGGRPDKLPIPESLKAQAELLHNELVETIAENDESLLDLYFENGELDEYQMRDGLKLGMLNRDIFPMFCTVAEKNMGSGRIMGFIGNVTPDPTERELPTKSGKSHKVNPEGEPALFVFRSTSESHVGDLTYFKVMDGSVQHGMDLENKRTGDSLRLGALFSAQGEKRTEVSQLDAGDIGVTVKLKNTTSGDTLTGKENDLEFDPIEYPEPTIRVAIKLLNEGDEDKLSNALHQIEKEDPSLRVEHSQELQQTILHGLGEEHLNVILHELQNRFQLKVEFITPRIPYRETITRKAEAHYKHKKQSGGAGQFAEVNLSIEPWYEGIPDRDDLNVRNVQEIDLEWGGKLVYQNCIVGGVIDNRFLPAILKGIMEKMESGPMSGCRARDIRVSVYDGSMHSVDSNEAAFKTAALMAFKEGFLNASPQLLEPLYEIEVTLPSDYMGDVLSDLSSRRGQILGMDSEGSIQKIKAIVPLQELDKYTTRLKSMTQGSATYRRRFHDYGPVPNDIQKRVIEETLSSEA</sequence>
<accession>A0A2N0VKZ8</accession>
<evidence type="ECO:0000256" key="5">
    <source>
        <dbReference type="ARBA" id="ARBA00024731"/>
    </source>
</evidence>
<dbReference type="PANTHER" id="PTHR43261">
    <property type="entry name" value="TRANSLATION ELONGATION FACTOR G-RELATED"/>
    <property type="match status" value="1"/>
</dbReference>
<dbReference type="SUPFAM" id="SSF54211">
    <property type="entry name" value="Ribosomal protein S5 domain 2-like"/>
    <property type="match status" value="1"/>
</dbReference>
<dbReference type="InterPro" id="IPR047872">
    <property type="entry name" value="EFG_IV"/>
</dbReference>
<dbReference type="InterPro" id="IPR000640">
    <property type="entry name" value="EFG_V-like"/>
</dbReference>
<dbReference type="SUPFAM" id="SSF54980">
    <property type="entry name" value="EF-G C-terminal domain-like"/>
    <property type="match status" value="2"/>
</dbReference>
<organism evidence="7 8">
    <name type="scientific">Rhodohalobacter barkolensis</name>
    <dbReference type="NCBI Taxonomy" id="2053187"/>
    <lineage>
        <taxon>Bacteria</taxon>
        <taxon>Pseudomonadati</taxon>
        <taxon>Balneolota</taxon>
        <taxon>Balneolia</taxon>
        <taxon>Balneolales</taxon>
        <taxon>Balneolaceae</taxon>
        <taxon>Rhodohalobacter</taxon>
    </lineage>
</organism>
<dbReference type="Pfam" id="PF14492">
    <property type="entry name" value="EFG_III"/>
    <property type="match status" value="1"/>
</dbReference>
<dbReference type="InterPro" id="IPR035647">
    <property type="entry name" value="EFG_III/V"/>
</dbReference>
<dbReference type="Proteomes" id="UP000233398">
    <property type="component" value="Unassembled WGS sequence"/>
</dbReference>
<dbReference type="NCBIfam" id="NF009381">
    <property type="entry name" value="PRK12740.1-5"/>
    <property type="match status" value="1"/>
</dbReference>
<dbReference type="InterPro" id="IPR035649">
    <property type="entry name" value="EFG_V"/>
</dbReference>
<dbReference type="InterPro" id="IPR020568">
    <property type="entry name" value="Ribosomal_Su5_D2-typ_SF"/>
</dbReference>
<dbReference type="GO" id="GO:0032790">
    <property type="term" value="P:ribosome disassembly"/>
    <property type="evidence" value="ECO:0007669"/>
    <property type="project" value="TreeGrafter"/>
</dbReference>
<dbReference type="Gene3D" id="3.30.230.10">
    <property type="match status" value="1"/>
</dbReference>
<dbReference type="Gene3D" id="3.30.70.870">
    <property type="entry name" value="Elongation Factor G (Translational Gtpase), domain 3"/>
    <property type="match status" value="1"/>
</dbReference>
<dbReference type="SMART" id="SM00889">
    <property type="entry name" value="EFG_IV"/>
    <property type="match status" value="1"/>
</dbReference>
<dbReference type="SMART" id="SM00838">
    <property type="entry name" value="EFG_C"/>
    <property type="match status" value="1"/>
</dbReference>
<keyword evidence="3 7" id="KW-0648">Protein biosynthesis</keyword>
<evidence type="ECO:0000256" key="3">
    <source>
        <dbReference type="ARBA" id="ARBA00022768"/>
    </source>
</evidence>
<dbReference type="InterPro" id="IPR053905">
    <property type="entry name" value="EF-G-like_DII"/>
</dbReference>
<dbReference type="EMBL" id="PISP01000001">
    <property type="protein sequence ID" value="PKD44875.1"/>
    <property type="molecule type" value="Genomic_DNA"/>
</dbReference>
<dbReference type="InterPro" id="IPR005225">
    <property type="entry name" value="Small_GTP-bd"/>
</dbReference>
<comment type="function">
    <text evidence="5">Catalyzes the GTP-dependent ribosomal translocation step during translation elongation. During this step, the ribosome changes from the pre-translocational (PRE) to the post-translocational (POST) state as the newly formed A-site-bound peptidyl-tRNA and P-site-bound deacylated tRNA move to the P and E sites, respectively. Catalyzes the coordinated movement of the two tRNA molecules, the mRNA and conformational changes in the ribosome.</text>
</comment>
<dbReference type="Gene3D" id="3.30.70.240">
    <property type="match status" value="1"/>
</dbReference>
<dbReference type="PANTHER" id="PTHR43261:SF6">
    <property type="entry name" value="ELONGATION FACTOR G-LIKE PROTEIN"/>
    <property type="match status" value="1"/>
</dbReference>
<keyword evidence="2" id="KW-0547">Nucleotide-binding</keyword>
<dbReference type="GO" id="GO:0005525">
    <property type="term" value="F:GTP binding"/>
    <property type="evidence" value="ECO:0007669"/>
    <property type="project" value="UniProtKB-KW"/>
</dbReference>
<dbReference type="PROSITE" id="PS51722">
    <property type="entry name" value="G_TR_2"/>
    <property type="match status" value="1"/>
</dbReference>
<dbReference type="InterPro" id="IPR014721">
    <property type="entry name" value="Ribsml_uS5_D2-typ_fold_subgr"/>
</dbReference>
<dbReference type="PRINTS" id="PR00315">
    <property type="entry name" value="ELONGATNFCT"/>
</dbReference>
<evidence type="ECO:0000313" key="7">
    <source>
        <dbReference type="EMBL" id="PKD44875.1"/>
    </source>
</evidence>
<dbReference type="FunFam" id="3.30.70.240:FF:000001">
    <property type="entry name" value="Elongation factor G"/>
    <property type="match status" value="1"/>
</dbReference>
<proteinExistence type="predicted"/>
<dbReference type="CDD" id="cd01434">
    <property type="entry name" value="EFG_mtEFG1_IV"/>
    <property type="match status" value="1"/>
</dbReference>
<protein>
    <recommendedName>
        <fullName evidence="1">Elongation factor G</fullName>
    </recommendedName>
</protein>
<name>A0A2N0VKZ8_9BACT</name>
<dbReference type="Gene3D" id="3.40.50.300">
    <property type="entry name" value="P-loop containing nucleotide triphosphate hydrolases"/>
    <property type="match status" value="1"/>
</dbReference>
<gene>
    <name evidence="7" type="ORF">CWD77_05290</name>
</gene>
<dbReference type="Pfam" id="PF03764">
    <property type="entry name" value="EFG_IV"/>
    <property type="match status" value="1"/>
</dbReference>
<evidence type="ECO:0000313" key="8">
    <source>
        <dbReference type="Proteomes" id="UP000233398"/>
    </source>
</evidence>
<dbReference type="Gene3D" id="2.40.30.10">
    <property type="entry name" value="Translation factors"/>
    <property type="match status" value="1"/>
</dbReference>
<dbReference type="InterPro" id="IPR009000">
    <property type="entry name" value="Transl_B-barrel_sf"/>
</dbReference>
<dbReference type="InterPro" id="IPR005517">
    <property type="entry name" value="Transl_elong_EFG/EF2_IV"/>
</dbReference>
<dbReference type="GO" id="GO:0003924">
    <property type="term" value="F:GTPase activity"/>
    <property type="evidence" value="ECO:0007669"/>
    <property type="project" value="InterPro"/>
</dbReference>
<reference evidence="7 8" key="1">
    <citation type="submission" date="2017-11" db="EMBL/GenBank/DDBJ databases">
        <title>Rhodohalobacter 15182 sp. nov., isolated from a salt lake.</title>
        <authorList>
            <person name="Han S."/>
        </authorList>
    </citation>
    <scope>NUCLEOTIDE SEQUENCE [LARGE SCALE GENOMIC DNA]</scope>
    <source>
        <strain evidence="7 8">15182</strain>
    </source>
</reference>
<dbReference type="CDD" id="cd16262">
    <property type="entry name" value="EFG_III"/>
    <property type="match status" value="1"/>
</dbReference>
<dbReference type="Pfam" id="PF22042">
    <property type="entry name" value="EF-G_D2"/>
    <property type="match status" value="1"/>
</dbReference>
<dbReference type="NCBIfam" id="TIGR00231">
    <property type="entry name" value="small_GTP"/>
    <property type="match status" value="1"/>
</dbReference>
<dbReference type="RefSeq" id="WP_101072163.1">
    <property type="nucleotide sequence ID" value="NZ_PISP01000001.1"/>
</dbReference>
<evidence type="ECO:0000256" key="2">
    <source>
        <dbReference type="ARBA" id="ARBA00022741"/>
    </source>
</evidence>
<dbReference type="SUPFAM" id="SSF52540">
    <property type="entry name" value="P-loop containing nucleoside triphosphate hydrolases"/>
    <property type="match status" value="1"/>
</dbReference>
<feature type="domain" description="Tr-type G" evidence="6">
    <location>
        <begin position="7"/>
        <end position="280"/>
    </location>
</feature>
<dbReference type="OrthoDB" id="9801591at2"/>
<dbReference type="SUPFAM" id="SSF50447">
    <property type="entry name" value="Translation proteins"/>
    <property type="match status" value="1"/>
</dbReference>
<dbReference type="AlphaFoldDB" id="A0A2N0VKZ8"/>
<comment type="caution">
    <text evidence="7">The sequence shown here is derived from an EMBL/GenBank/DDBJ whole genome shotgun (WGS) entry which is preliminary data.</text>
</comment>
<dbReference type="GO" id="GO:0003746">
    <property type="term" value="F:translation elongation factor activity"/>
    <property type="evidence" value="ECO:0007669"/>
    <property type="project" value="UniProtKB-KW"/>
</dbReference>
<keyword evidence="4" id="KW-0342">GTP-binding</keyword>
<evidence type="ECO:0000259" key="6">
    <source>
        <dbReference type="PROSITE" id="PS51722"/>
    </source>
</evidence>
<keyword evidence="8" id="KW-1185">Reference proteome</keyword>
<keyword evidence="3 7" id="KW-0251">Elongation factor</keyword>
<dbReference type="CDD" id="cd04170">
    <property type="entry name" value="EF-G_bact"/>
    <property type="match status" value="1"/>
</dbReference>
<dbReference type="InterPro" id="IPR041095">
    <property type="entry name" value="EFG_II"/>
</dbReference>
<dbReference type="Pfam" id="PF00009">
    <property type="entry name" value="GTP_EFTU"/>
    <property type="match status" value="1"/>
</dbReference>
<dbReference type="InterPro" id="IPR009022">
    <property type="entry name" value="EFG_III"/>
</dbReference>
<dbReference type="Pfam" id="PF00679">
    <property type="entry name" value="EFG_C"/>
    <property type="match status" value="1"/>
</dbReference>
<dbReference type="CDD" id="cd03713">
    <property type="entry name" value="EFG_mtEFG_C"/>
    <property type="match status" value="1"/>
</dbReference>
<dbReference type="InterPro" id="IPR027417">
    <property type="entry name" value="P-loop_NTPase"/>
</dbReference>
<evidence type="ECO:0000256" key="4">
    <source>
        <dbReference type="ARBA" id="ARBA00023134"/>
    </source>
</evidence>